<accession>A0A8J6P6U5</accession>
<comment type="caution">
    <text evidence="2">The sequence shown here is derived from an EMBL/GenBank/DDBJ whole genome shotgun (WGS) entry which is preliminary data.</text>
</comment>
<dbReference type="EMBL" id="JACVEL010000001">
    <property type="protein sequence ID" value="MBC9810876.1"/>
    <property type="molecule type" value="Genomic_DNA"/>
</dbReference>
<dbReference type="PROSITE" id="PS51257">
    <property type="entry name" value="PROKAR_LIPOPROTEIN"/>
    <property type="match status" value="1"/>
</dbReference>
<evidence type="ECO:0000313" key="3">
    <source>
        <dbReference type="Proteomes" id="UP000652681"/>
    </source>
</evidence>
<feature type="compositionally biased region" description="Low complexity" evidence="1">
    <location>
        <begin position="196"/>
        <end position="211"/>
    </location>
</feature>
<dbReference type="AlphaFoldDB" id="A0A8J6P6U5"/>
<sequence>MKKLFFFVAVATLTAGTMVSCGKSSKGKMDADWTIDSMTDKSTSTSGSGVTTTETTEYANGTKTTTYVSGGNTTKETATVNDAKWSIKKDGTWERTISYTEVDTTTIGGTNLIVTTNTTTIDKGNWDFLTGVGEFKKNERVSFSTLNSETTVKTTQNINSTTSTDKYTNTYLEGENTETYVISESKKKSLSLTYTGASSSTNASGNNSTTTKETLDRSFTLSSN</sequence>
<gene>
    <name evidence="2" type="ORF">H9Y05_00160</name>
</gene>
<reference evidence="2" key="1">
    <citation type="submission" date="2020-09" db="EMBL/GenBank/DDBJ databases">
        <title>Taishania pollutisoli gen. nov., sp. nov., Isolated from Tetrabromobisphenol A-Contaminated Soil.</title>
        <authorList>
            <person name="Chen Q."/>
        </authorList>
    </citation>
    <scope>NUCLEOTIDE SEQUENCE</scope>
    <source>
        <strain evidence="2">CZZ-1</strain>
    </source>
</reference>
<evidence type="ECO:0000256" key="1">
    <source>
        <dbReference type="SAM" id="MobiDB-lite"/>
    </source>
</evidence>
<dbReference type="RefSeq" id="WP_216713168.1">
    <property type="nucleotide sequence ID" value="NZ_JACVEL010000001.1"/>
</dbReference>
<keyword evidence="3" id="KW-1185">Reference proteome</keyword>
<evidence type="ECO:0008006" key="4">
    <source>
        <dbReference type="Google" id="ProtNLM"/>
    </source>
</evidence>
<evidence type="ECO:0000313" key="2">
    <source>
        <dbReference type="EMBL" id="MBC9810876.1"/>
    </source>
</evidence>
<name>A0A8J6P6U5_9FLAO</name>
<proteinExistence type="predicted"/>
<dbReference type="Proteomes" id="UP000652681">
    <property type="component" value="Unassembled WGS sequence"/>
</dbReference>
<feature type="region of interest" description="Disordered" evidence="1">
    <location>
        <begin position="196"/>
        <end position="224"/>
    </location>
</feature>
<organism evidence="2 3">
    <name type="scientific">Taishania pollutisoli</name>
    <dbReference type="NCBI Taxonomy" id="2766479"/>
    <lineage>
        <taxon>Bacteria</taxon>
        <taxon>Pseudomonadati</taxon>
        <taxon>Bacteroidota</taxon>
        <taxon>Flavobacteriia</taxon>
        <taxon>Flavobacteriales</taxon>
        <taxon>Crocinitomicaceae</taxon>
        <taxon>Taishania</taxon>
    </lineage>
</organism>
<protein>
    <recommendedName>
        <fullName evidence="4">Lipoprotein</fullName>
    </recommendedName>
</protein>